<evidence type="ECO:0000256" key="1">
    <source>
        <dbReference type="SAM" id="MobiDB-lite"/>
    </source>
</evidence>
<feature type="region of interest" description="Disordered" evidence="1">
    <location>
        <begin position="125"/>
        <end position="167"/>
    </location>
</feature>
<reference evidence="2" key="1">
    <citation type="submission" date="2020-04" db="EMBL/GenBank/DDBJ databases">
        <title>Genome Assembly and Annotation of Botryosphaeria dothidea sdau 11-99, a Latent Pathogen of Apple Fruit Ring Rot in China.</title>
        <authorList>
            <person name="Yu C."/>
            <person name="Diao Y."/>
            <person name="Lu Q."/>
            <person name="Zhao J."/>
            <person name="Cui S."/>
            <person name="Peng C."/>
            <person name="He B."/>
            <person name="Liu H."/>
        </authorList>
    </citation>
    <scope>NUCLEOTIDE SEQUENCE [LARGE SCALE GENOMIC DNA]</scope>
    <source>
        <strain evidence="2">Sdau11-99</strain>
    </source>
</reference>
<feature type="compositionally biased region" description="Acidic residues" evidence="1">
    <location>
        <begin position="209"/>
        <end position="234"/>
    </location>
</feature>
<dbReference type="Proteomes" id="UP000572817">
    <property type="component" value="Unassembled WGS sequence"/>
</dbReference>
<keyword evidence="3" id="KW-1185">Reference proteome</keyword>
<name>A0A8H4N327_9PEZI</name>
<feature type="region of interest" description="Disordered" evidence="1">
    <location>
        <begin position="199"/>
        <end position="240"/>
    </location>
</feature>
<feature type="compositionally biased region" description="Low complexity" evidence="1">
    <location>
        <begin position="199"/>
        <end position="208"/>
    </location>
</feature>
<proteinExistence type="predicted"/>
<protein>
    <submittedName>
        <fullName evidence="2">Uncharacterized protein</fullName>
    </submittedName>
</protein>
<feature type="compositionally biased region" description="Acidic residues" evidence="1">
    <location>
        <begin position="125"/>
        <end position="146"/>
    </location>
</feature>
<evidence type="ECO:0000313" key="3">
    <source>
        <dbReference type="Proteomes" id="UP000572817"/>
    </source>
</evidence>
<accession>A0A8H4N327</accession>
<dbReference type="EMBL" id="WWBZ02000040">
    <property type="protein sequence ID" value="KAF4305293.1"/>
    <property type="molecule type" value="Genomic_DNA"/>
</dbReference>
<gene>
    <name evidence="2" type="ORF">GTA08_BOTSDO06570</name>
</gene>
<sequence>MSYQLPLDNYQWLPNNQPASPSSYIHNNHQLQQLQQPPNHPALLPYLRGQRMIWCRVCRAFYPWKTYWHVRNGRLEAPASTRRFEDLVPCGTCNGFFPPETFLHVNPAALLPINGHVGSLHLVQEEEQEKEEKDEGEGEGEGDEEDHDWRSLSSCTSEPWCPRPPATDGAVVERWRALCSRPPEPVVERLPVWKAGQVADGEGAPAGAEEGDATDVDGDDEGIDGDALDDESDDGSIPSFYNTPKSGCRCWIEEDDELDERGRVVRRFKCRCYDGLPGSE</sequence>
<comment type="caution">
    <text evidence="2">The sequence shown here is derived from an EMBL/GenBank/DDBJ whole genome shotgun (WGS) entry which is preliminary data.</text>
</comment>
<dbReference type="AlphaFoldDB" id="A0A8H4N327"/>
<organism evidence="2 3">
    <name type="scientific">Botryosphaeria dothidea</name>
    <dbReference type="NCBI Taxonomy" id="55169"/>
    <lineage>
        <taxon>Eukaryota</taxon>
        <taxon>Fungi</taxon>
        <taxon>Dikarya</taxon>
        <taxon>Ascomycota</taxon>
        <taxon>Pezizomycotina</taxon>
        <taxon>Dothideomycetes</taxon>
        <taxon>Dothideomycetes incertae sedis</taxon>
        <taxon>Botryosphaeriales</taxon>
        <taxon>Botryosphaeriaceae</taxon>
        <taxon>Botryosphaeria</taxon>
    </lineage>
</organism>
<evidence type="ECO:0000313" key="2">
    <source>
        <dbReference type="EMBL" id="KAF4305293.1"/>
    </source>
</evidence>